<feature type="domain" description="DUF6536" evidence="2">
    <location>
        <begin position="1"/>
        <end position="99"/>
    </location>
</feature>
<accession>A0AAN5Z5C5</accession>
<comment type="caution">
    <text evidence="3">The sequence shown here is derived from an EMBL/GenBank/DDBJ whole genome shotgun (WGS) entry which is preliminary data.</text>
</comment>
<keyword evidence="1" id="KW-0812">Transmembrane</keyword>
<dbReference type="PANTHER" id="PTHR35395:SF1">
    <property type="entry name" value="DUF6536 DOMAIN-CONTAINING PROTEIN"/>
    <property type="match status" value="1"/>
</dbReference>
<dbReference type="EMBL" id="JAAMOD010000250">
    <property type="protein sequence ID" value="KAF5233638.1"/>
    <property type="molecule type" value="Genomic_DNA"/>
</dbReference>
<feature type="transmembrane region" description="Helical" evidence="1">
    <location>
        <begin position="63"/>
        <end position="85"/>
    </location>
</feature>
<feature type="transmembrane region" description="Helical" evidence="1">
    <location>
        <begin position="6"/>
        <end position="24"/>
    </location>
</feature>
<dbReference type="InterPro" id="IPR046623">
    <property type="entry name" value="DUF6536"/>
</dbReference>
<protein>
    <recommendedName>
        <fullName evidence="2">DUF6536 domain-containing protein</fullName>
    </recommendedName>
</protein>
<gene>
    <name evidence="3" type="ORF">FAUST_8074</name>
</gene>
<evidence type="ECO:0000313" key="4">
    <source>
        <dbReference type="Proteomes" id="UP000537989"/>
    </source>
</evidence>
<evidence type="ECO:0000313" key="3">
    <source>
        <dbReference type="EMBL" id="KAF5233638.1"/>
    </source>
</evidence>
<evidence type="ECO:0000256" key="1">
    <source>
        <dbReference type="SAM" id="Phobius"/>
    </source>
</evidence>
<keyword evidence="1" id="KW-1133">Transmembrane helix</keyword>
<keyword evidence="1" id="KW-0472">Membrane</keyword>
<keyword evidence="4" id="KW-1185">Reference proteome</keyword>
<reference evidence="3 4" key="1">
    <citation type="submission" date="2020-02" db="EMBL/GenBank/DDBJ databases">
        <title>Identification and distribution of gene clusters putatively required for synthesis of sphingolipid metabolism inhibitors in phylogenetically diverse species of the filamentous fungus Fusarium.</title>
        <authorList>
            <person name="Kim H.-S."/>
            <person name="Busman M."/>
            <person name="Brown D.W."/>
            <person name="Divon H."/>
            <person name="Uhlig S."/>
            <person name="Proctor R.H."/>
        </authorList>
    </citation>
    <scope>NUCLEOTIDE SEQUENCE [LARGE SCALE GENOMIC DNA]</scope>
    <source>
        <strain evidence="3 4">NRRL 2903</strain>
    </source>
</reference>
<proteinExistence type="predicted"/>
<dbReference type="AlphaFoldDB" id="A0AAN5Z5C5"/>
<dbReference type="PANTHER" id="PTHR35395">
    <property type="entry name" value="DUF6536 DOMAIN-CONTAINING PROTEIN"/>
    <property type="match status" value="1"/>
</dbReference>
<dbReference type="Proteomes" id="UP000537989">
    <property type="component" value="Unassembled WGS sequence"/>
</dbReference>
<organism evidence="3 4">
    <name type="scientific">Fusarium austroamericanum</name>
    <dbReference type="NCBI Taxonomy" id="282268"/>
    <lineage>
        <taxon>Eukaryota</taxon>
        <taxon>Fungi</taxon>
        <taxon>Dikarya</taxon>
        <taxon>Ascomycota</taxon>
        <taxon>Pezizomycotina</taxon>
        <taxon>Sordariomycetes</taxon>
        <taxon>Hypocreomycetidae</taxon>
        <taxon>Hypocreales</taxon>
        <taxon>Nectriaceae</taxon>
        <taxon>Fusarium</taxon>
    </lineage>
</organism>
<sequence length="369" mass="41646">MNLWIHLAINIIGTCILASSNFFMQRLVAPVRADVDAAHRSGHWLEIGVPSVSNFRFLKRLNIFYWLLFCLSSVPLQLVLNGVVIESKSTNSATIVLGAAELAKGGWHEQTPIVVVASKTPDYDYTFSREKDTFRDMSMSLAATETRGNWEKITFQDCMKRYNNPDGLLTHYRNVLFIMADYDDLALTSAKGWRPGDILTNTTHVSNLNEPNPLWGFDDTYRDGIYGSTIQNSDSKVYDYRDWEAFGKTPIENGWRLESTANMFDPVSGTFITDPKYFASNYRVMQIDHCISERFASPCQVSIVNSALLIVCVMCGFKSAKASYETFSTGRRNYWKSEVVAKAKTNAYIEYCGPATTSWEKVSTGQKNS</sequence>
<name>A0AAN5Z5C5_FUSAU</name>
<evidence type="ECO:0000259" key="2">
    <source>
        <dbReference type="Pfam" id="PF20163"/>
    </source>
</evidence>
<dbReference type="Pfam" id="PF20163">
    <property type="entry name" value="DUF6536"/>
    <property type="match status" value="1"/>
</dbReference>